<accession>A0A0K2XGR0</accession>
<evidence type="ECO:0000313" key="2">
    <source>
        <dbReference type="EMBL" id="CRF43879.1"/>
    </source>
</evidence>
<evidence type="ECO:0000256" key="1">
    <source>
        <dbReference type="SAM" id="MobiDB-lite"/>
    </source>
</evidence>
<dbReference type="RefSeq" id="WP_156242825.1">
    <property type="nucleotide sequence ID" value="NZ_CDMN01000017.1"/>
</dbReference>
<name>A0A0K2XGR0_9HELI</name>
<reference evidence="2 3" key="1">
    <citation type="submission" date="2014-12" db="EMBL/GenBank/DDBJ databases">
        <authorList>
            <person name="Jaenicke S."/>
        </authorList>
    </citation>
    <scope>NUCLEOTIDE SEQUENCE [LARGE SCALE GENOMIC DNA]</scope>
    <source>
        <strain evidence="2">ASB9</strain>
    </source>
</reference>
<sequence>MLQKVKNISYLCKVAFNLDEEKKQLAILPAGAEVISTSLQIVEPLAGCTIDLGVGQDLEYFLNNVDCAAKDVADTSMPFCALKNEVVVATITGFKSKKEAETKPAAGPADPKAPAPLKPAAKEEKDPPCILRLHYFLPSEITIEV</sequence>
<gene>
    <name evidence="2" type="ORF">HAL09_04370</name>
</gene>
<feature type="region of interest" description="Disordered" evidence="1">
    <location>
        <begin position="98"/>
        <end position="124"/>
    </location>
</feature>
<proteinExistence type="predicted"/>
<dbReference type="AlphaFoldDB" id="A0A0K2XGR0"/>
<dbReference type="EMBL" id="CDMN01000017">
    <property type="protein sequence ID" value="CRF43879.1"/>
    <property type="molecule type" value="Genomic_DNA"/>
</dbReference>
<dbReference type="Proteomes" id="UP000041394">
    <property type="component" value="Unassembled WGS sequence"/>
</dbReference>
<protein>
    <submittedName>
        <fullName evidence="2">Uncharacterized protein</fullName>
    </submittedName>
</protein>
<evidence type="ECO:0000313" key="3">
    <source>
        <dbReference type="Proteomes" id="UP000041394"/>
    </source>
</evidence>
<organism evidence="2 3">
    <name type="scientific">Helicobacter ailurogastricus</name>
    <dbReference type="NCBI Taxonomy" id="1578720"/>
    <lineage>
        <taxon>Bacteria</taxon>
        <taxon>Pseudomonadati</taxon>
        <taxon>Campylobacterota</taxon>
        <taxon>Epsilonproteobacteria</taxon>
        <taxon>Campylobacterales</taxon>
        <taxon>Helicobacteraceae</taxon>
        <taxon>Helicobacter</taxon>
    </lineage>
</organism>